<dbReference type="Gene3D" id="3.40.309.10">
    <property type="entry name" value="Aldehyde Dehydrogenase, Chain A, domain 2"/>
    <property type="match status" value="1"/>
</dbReference>
<proteinExistence type="inferred from homology"/>
<dbReference type="InterPro" id="IPR016161">
    <property type="entry name" value="Ald_DH/histidinol_DH"/>
</dbReference>
<dbReference type="PROSITE" id="PS00687">
    <property type="entry name" value="ALDEHYDE_DEHYDR_GLU"/>
    <property type="match status" value="1"/>
</dbReference>
<dbReference type="InterPro" id="IPR016160">
    <property type="entry name" value="Ald_DH_CS_CYS"/>
</dbReference>
<dbReference type="PIRSF" id="PIRSF036492">
    <property type="entry name" value="ALDH"/>
    <property type="match status" value="1"/>
</dbReference>
<evidence type="ECO:0000256" key="1">
    <source>
        <dbReference type="ARBA" id="ARBA00009986"/>
    </source>
</evidence>
<dbReference type="Proteomes" id="UP001235840">
    <property type="component" value="Unassembled WGS sequence"/>
</dbReference>
<keyword evidence="8" id="KW-1185">Reference proteome</keyword>
<feature type="active site" evidence="4">
    <location>
        <position position="216"/>
    </location>
</feature>
<evidence type="ECO:0000256" key="3">
    <source>
        <dbReference type="PIRNR" id="PIRNR036492"/>
    </source>
</evidence>
<dbReference type="Gene3D" id="3.40.605.10">
    <property type="entry name" value="Aldehyde Dehydrogenase, Chain A, domain 1"/>
    <property type="match status" value="1"/>
</dbReference>
<reference evidence="7 8" key="1">
    <citation type="submission" date="2023-07" db="EMBL/GenBank/DDBJ databases">
        <title>Genomic Encyclopedia of Type Strains, Phase IV (KMG-IV): sequencing the most valuable type-strain genomes for metagenomic binning, comparative biology and taxonomic classification.</title>
        <authorList>
            <person name="Goeker M."/>
        </authorList>
    </citation>
    <scope>NUCLEOTIDE SEQUENCE [LARGE SCALE GENOMIC DNA]</scope>
    <source>
        <strain evidence="7 8">DSM 12751</strain>
    </source>
</reference>
<dbReference type="PROSITE" id="PS00070">
    <property type="entry name" value="ALDEHYDE_DEHYDR_CYS"/>
    <property type="match status" value="1"/>
</dbReference>
<name>A0ABT9VW16_9BACI</name>
<evidence type="ECO:0000313" key="7">
    <source>
        <dbReference type="EMBL" id="MDQ0165189.1"/>
    </source>
</evidence>
<evidence type="ECO:0000256" key="5">
    <source>
        <dbReference type="RuleBase" id="RU003345"/>
    </source>
</evidence>
<accession>A0ABT9VW16</accession>
<dbReference type="PANTHER" id="PTHR43570">
    <property type="entry name" value="ALDEHYDE DEHYDROGENASE"/>
    <property type="match status" value="1"/>
</dbReference>
<dbReference type="PANTHER" id="PTHR43570:SF16">
    <property type="entry name" value="ALDEHYDE DEHYDROGENASE TYPE III, ISOFORM Q"/>
    <property type="match status" value="1"/>
</dbReference>
<dbReference type="RefSeq" id="WP_307391941.1">
    <property type="nucleotide sequence ID" value="NZ_BAAADK010000045.1"/>
</dbReference>
<evidence type="ECO:0000313" key="8">
    <source>
        <dbReference type="Proteomes" id="UP001235840"/>
    </source>
</evidence>
<sequence length="462" mass="51919">MVAGQEGKTLEYSVQKQKDYFISGATKSVSKRLEQLQLLKEGIKEFEQDIVDALKQDLNKSEYEAYTTEVGILLEEIKFTEKRLHKWAKPKKVKTAITHIGSKGMIISEPYGVVLIIAPWNYPFQLAISPLIGAIAAGNTAIIKPSELTPHISKVIVKLIEKVFKPEYVTVIEGGVETSTELLKQPFDYIFFTGSVQVGKVVMEAAAKNLTPVTLELGGKSPCILHDDADIKLAAKRVLFGKFTNAGQTCIAPDYLLMPSRIKAEFIEECKRVLQAFYGEDPVQSDRYGRIVSERHFDRLLRFMGNGNVVIGGQYDREALKIAPTFIDQVSWEDPIMQEEIFGPLLPILEYESIDQCIAKIVERPKPLALYLFTKDTQLQEKVMEQVSFGGGCINDTLMHIGTPYLPFGGVGESGMGSYHGKQSFKTFSHEKSVLKQTNRFDMEFRYPSSKNGLKLIKKLWK</sequence>
<comment type="caution">
    <text evidence="7">The sequence shown here is derived from an EMBL/GenBank/DDBJ whole genome shotgun (WGS) entry which is preliminary data.</text>
</comment>
<dbReference type="InterPro" id="IPR016163">
    <property type="entry name" value="Ald_DH_C"/>
</dbReference>
<dbReference type="GO" id="GO:0004029">
    <property type="term" value="F:aldehyde dehydrogenase (NAD+) activity"/>
    <property type="evidence" value="ECO:0007669"/>
    <property type="project" value="UniProtKB-EC"/>
</dbReference>
<dbReference type="InterPro" id="IPR012394">
    <property type="entry name" value="Aldehyde_DH_NAD(P)"/>
</dbReference>
<dbReference type="Pfam" id="PF00171">
    <property type="entry name" value="Aldedh"/>
    <property type="match status" value="1"/>
</dbReference>
<evidence type="ECO:0000256" key="2">
    <source>
        <dbReference type="ARBA" id="ARBA00023002"/>
    </source>
</evidence>
<organism evidence="7 8">
    <name type="scientific">Caldalkalibacillus horti</name>
    <dbReference type="NCBI Taxonomy" id="77523"/>
    <lineage>
        <taxon>Bacteria</taxon>
        <taxon>Bacillati</taxon>
        <taxon>Bacillota</taxon>
        <taxon>Bacilli</taxon>
        <taxon>Bacillales</taxon>
        <taxon>Bacillaceae</taxon>
        <taxon>Caldalkalibacillus</taxon>
    </lineage>
</organism>
<dbReference type="SUPFAM" id="SSF53720">
    <property type="entry name" value="ALDH-like"/>
    <property type="match status" value="1"/>
</dbReference>
<feature type="domain" description="Aldehyde dehydrogenase" evidence="6">
    <location>
        <begin position="12"/>
        <end position="434"/>
    </location>
</feature>
<dbReference type="InterPro" id="IPR016162">
    <property type="entry name" value="Ald_DH_N"/>
</dbReference>
<protein>
    <recommendedName>
        <fullName evidence="3">Aldehyde dehydrogenase</fullName>
    </recommendedName>
</protein>
<dbReference type="InterPro" id="IPR015590">
    <property type="entry name" value="Aldehyde_DH_dom"/>
</dbReference>
<evidence type="ECO:0000256" key="4">
    <source>
        <dbReference type="PROSITE-ProRule" id="PRU10007"/>
    </source>
</evidence>
<gene>
    <name evidence="7" type="ORF">J2S11_001089</name>
</gene>
<comment type="similarity">
    <text evidence="1 3 5">Belongs to the aldehyde dehydrogenase family.</text>
</comment>
<dbReference type="InterPro" id="IPR029510">
    <property type="entry name" value="Ald_DH_CS_GLU"/>
</dbReference>
<dbReference type="CDD" id="cd07136">
    <property type="entry name" value="ALDH_YwdH-P39616"/>
    <property type="match status" value="1"/>
</dbReference>
<keyword evidence="2 3" id="KW-0560">Oxidoreductase</keyword>
<evidence type="ECO:0000259" key="6">
    <source>
        <dbReference type="Pfam" id="PF00171"/>
    </source>
</evidence>
<dbReference type="EMBL" id="JAUSTY010000004">
    <property type="protein sequence ID" value="MDQ0165189.1"/>
    <property type="molecule type" value="Genomic_DNA"/>
</dbReference>